<feature type="region of interest" description="Disordered" evidence="1">
    <location>
        <begin position="114"/>
        <end position="140"/>
    </location>
</feature>
<dbReference type="EMBL" id="LN679106">
    <property type="protein sequence ID" value="CEL62715.1"/>
    <property type="molecule type" value="Genomic_DNA"/>
</dbReference>
<organism evidence="3 4">
    <name type="scientific">Thanatephorus cucumeris (strain AG1-IB / isolate 7/3/14)</name>
    <name type="common">Lettuce bottom rot fungus</name>
    <name type="synonym">Rhizoctonia solani</name>
    <dbReference type="NCBI Taxonomy" id="1108050"/>
    <lineage>
        <taxon>Eukaryota</taxon>
        <taxon>Fungi</taxon>
        <taxon>Dikarya</taxon>
        <taxon>Basidiomycota</taxon>
        <taxon>Agaricomycotina</taxon>
        <taxon>Agaricomycetes</taxon>
        <taxon>Cantharellales</taxon>
        <taxon>Ceratobasidiaceae</taxon>
        <taxon>Rhizoctonia</taxon>
        <taxon>Rhizoctonia solani AG-1</taxon>
    </lineage>
</organism>
<dbReference type="PANTHER" id="PTHR21539:SF0">
    <property type="entry name" value="SAGA-ASSOCIATED FACTOR 29"/>
    <property type="match status" value="1"/>
</dbReference>
<dbReference type="PROSITE" id="PS51518">
    <property type="entry name" value="SGF29_C"/>
    <property type="match status" value="1"/>
</dbReference>
<dbReference type="Pfam" id="PF07039">
    <property type="entry name" value="SGF29_Tudor"/>
    <property type="match status" value="1"/>
</dbReference>
<evidence type="ECO:0000313" key="3">
    <source>
        <dbReference type="EMBL" id="CEL62715.1"/>
    </source>
</evidence>
<dbReference type="Gene3D" id="2.30.30.140">
    <property type="match status" value="1"/>
</dbReference>
<dbReference type="OrthoDB" id="10265994at2759"/>
<dbReference type="GO" id="GO:0000124">
    <property type="term" value="C:SAGA complex"/>
    <property type="evidence" value="ECO:0007669"/>
    <property type="project" value="InterPro"/>
</dbReference>
<dbReference type="InterPro" id="IPR010750">
    <property type="entry name" value="SGF29_tudor-like_dom"/>
</dbReference>
<dbReference type="AlphaFoldDB" id="A0A0B7FYD4"/>
<dbReference type="STRING" id="1108050.A0A0B7FYD4"/>
<dbReference type="InterPro" id="IPR037802">
    <property type="entry name" value="SGF29"/>
</dbReference>
<accession>A0A0B7FYD4</accession>
<gene>
    <name evidence="3" type="ORF">RSOLAG1IB_05072</name>
</gene>
<feature type="domain" description="SGF29 C-terminal" evidence="2">
    <location>
        <begin position="141"/>
        <end position="290"/>
    </location>
</feature>
<evidence type="ECO:0000259" key="2">
    <source>
        <dbReference type="PROSITE" id="PS51518"/>
    </source>
</evidence>
<dbReference type="CDD" id="cd20393">
    <property type="entry name" value="Tudor_SGF29_rpt1"/>
    <property type="match status" value="1"/>
</dbReference>
<evidence type="ECO:0000256" key="1">
    <source>
        <dbReference type="SAM" id="MobiDB-lite"/>
    </source>
</evidence>
<proteinExistence type="predicted"/>
<dbReference type="InterPro" id="IPR047288">
    <property type="entry name" value="Tudor_SGF29_rpt1"/>
</dbReference>
<protein>
    <recommendedName>
        <fullName evidence="2">SGF29 C-terminal domain-containing protein</fullName>
    </recommendedName>
</protein>
<dbReference type="Proteomes" id="UP000059188">
    <property type="component" value="Unassembled WGS sequence"/>
</dbReference>
<evidence type="ECO:0000313" key="4">
    <source>
        <dbReference type="Proteomes" id="UP000059188"/>
    </source>
</evidence>
<keyword evidence="4" id="KW-1185">Reference proteome</keyword>
<name>A0A0B7FYD4_THACB</name>
<sequence>MERRRAGTNRAPTGDSQLEQYQVWTRTQTLLQKFMAARADDNTVEKVTKTNKYIGKFPASEDGIKSAEMLDHYKTLKSKLSESLESTRTAAEKETKTLDEALELLSVLIALRRPADSGPSGETSKRTKLRLPTRSTEREKNGIPLREGRRVAFRPPKSEQWILGLVKRQFMESGRQMYEIQDADTEEPGPPFMTDIRSLIALPDPDAPVGSAAHISSYPEFSKGTEVMAIYESTTSFYRAVVVAGPKDPWQGGRTVKKEPQYKLQFEDDEGRVQSIPAFDVVEWPGSGKSGSGSHN</sequence>
<reference evidence="3 4" key="1">
    <citation type="submission" date="2014-11" db="EMBL/GenBank/DDBJ databases">
        <authorList>
            <person name="Wibberg Daniel"/>
        </authorList>
    </citation>
    <scope>NUCLEOTIDE SEQUENCE [LARGE SCALE GENOMIC DNA]</scope>
    <source>
        <strain evidence="3">Rhizoctonia solani AG1-IB 7/3/14</strain>
    </source>
</reference>
<dbReference type="PANTHER" id="PTHR21539">
    <property type="entry name" value="SAGA-ASSOCIATED FACTOR 29"/>
    <property type="match status" value="1"/>
</dbReference>